<dbReference type="KEGG" id="ptk:EXN22_14020"/>
<dbReference type="OrthoDB" id="9800897at2"/>
<evidence type="ECO:0000313" key="4">
    <source>
        <dbReference type="EMBL" id="QBF26755.1"/>
    </source>
</evidence>
<protein>
    <submittedName>
        <fullName evidence="4">Response regulator</fullName>
    </submittedName>
</protein>
<proteinExistence type="predicted"/>
<reference evidence="4 5" key="1">
    <citation type="submission" date="2019-02" db="EMBL/GenBank/DDBJ databases">
        <title>Complete genome sequence of Pseudomonas sp. SNU WT1 isolated from rainbow trout.</title>
        <authorList>
            <person name="Oh W.T."/>
            <person name="Park S.C."/>
        </authorList>
    </citation>
    <scope>NUCLEOTIDE SEQUENCE [LARGE SCALE GENOMIC DNA]</scope>
    <source>
        <strain evidence="4 5">SNU WT1</strain>
    </source>
</reference>
<evidence type="ECO:0000256" key="1">
    <source>
        <dbReference type="ARBA" id="ARBA00022553"/>
    </source>
</evidence>
<dbReference type="InterPro" id="IPR050595">
    <property type="entry name" value="Bact_response_regulator"/>
</dbReference>
<dbReference type="PROSITE" id="PS50110">
    <property type="entry name" value="RESPONSE_REGULATORY"/>
    <property type="match status" value="1"/>
</dbReference>
<accession>A0A411MIU8</accession>
<dbReference type="SMART" id="SM00448">
    <property type="entry name" value="REC"/>
    <property type="match status" value="1"/>
</dbReference>
<sequence>MLNFSVTLPLSEKSLNEQDEDEQGEPQGRLKGLKVLLVDDSPEVLDVMRMLLEMEDALVKSYSDPTQALEKSLQERFDVILTDIGMPVMNGHELISSLRQGKVHKYTPAIALSGYGVNSDPHKGNDMQFDRHLMKPVQYDELVGTIEALCKDVLS</sequence>
<keyword evidence="1 2" id="KW-0597">Phosphoprotein</keyword>
<name>A0A411MIU8_9PSED</name>
<evidence type="ECO:0000313" key="5">
    <source>
        <dbReference type="Proteomes" id="UP000291130"/>
    </source>
</evidence>
<dbReference type="PANTHER" id="PTHR44591:SF3">
    <property type="entry name" value="RESPONSE REGULATORY DOMAIN-CONTAINING PROTEIN"/>
    <property type="match status" value="1"/>
</dbReference>
<dbReference type="GO" id="GO:0000160">
    <property type="term" value="P:phosphorelay signal transduction system"/>
    <property type="evidence" value="ECO:0007669"/>
    <property type="project" value="InterPro"/>
</dbReference>
<dbReference type="InterPro" id="IPR001789">
    <property type="entry name" value="Sig_transdc_resp-reg_receiver"/>
</dbReference>
<dbReference type="Proteomes" id="UP000291130">
    <property type="component" value="Chromosome"/>
</dbReference>
<dbReference type="AlphaFoldDB" id="A0A411MIU8"/>
<dbReference type="Gene3D" id="3.40.50.2300">
    <property type="match status" value="1"/>
</dbReference>
<evidence type="ECO:0000259" key="3">
    <source>
        <dbReference type="PROSITE" id="PS50110"/>
    </source>
</evidence>
<feature type="domain" description="Response regulatory" evidence="3">
    <location>
        <begin position="34"/>
        <end position="150"/>
    </location>
</feature>
<feature type="modified residue" description="4-aspartylphosphate" evidence="2">
    <location>
        <position position="83"/>
    </location>
</feature>
<dbReference type="InterPro" id="IPR011006">
    <property type="entry name" value="CheY-like_superfamily"/>
</dbReference>
<dbReference type="SUPFAM" id="SSF52172">
    <property type="entry name" value="CheY-like"/>
    <property type="match status" value="1"/>
</dbReference>
<organism evidence="4 5">
    <name type="scientific">Pseudomonas tructae</name>
    <dbReference type="NCBI Taxonomy" id="2518644"/>
    <lineage>
        <taxon>Bacteria</taxon>
        <taxon>Pseudomonadati</taxon>
        <taxon>Pseudomonadota</taxon>
        <taxon>Gammaproteobacteria</taxon>
        <taxon>Pseudomonadales</taxon>
        <taxon>Pseudomonadaceae</taxon>
        <taxon>Pseudomonas</taxon>
    </lineage>
</organism>
<dbReference type="EMBL" id="CP035952">
    <property type="protein sequence ID" value="QBF26755.1"/>
    <property type="molecule type" value="Genomic_DNA"/>
</dbReference>
<gene>
    <name evidence="4" type="ORF">EXN22_14020</name>
</gene>
<dbReference type="Pfam" id="PF00072">
    <property type="entry name" value="Response_reg"/>
    <property type="match status" value="1"/>
</dbReference>
<evidence type="ECO:0000256" key="2">
    <source>
        <dbReference type="PROSITE-ProRule" id="PRU00169"/>
    </source>
</evidence>
<keyword evidence="5" id="KW-1185">Reference proteome</keyword>
<dbReference type="PANTHER" id="PTHR44591">
    <property type="entry name" value="STRESS RESPONSE REGULATOR PROTEIN 1"/>
    <property type="match status" value="1"/>
</dbReference>